<dbReference type="Proteomes" id="UP000280307">
    <property type="component" value="Unassembled WGS sequence"/>
</dbReference>
<dbReference type="Gene3D" id="2.60.40.10">
    <property type="entry name" value="Immunoglobulins"/>
    <property type="match status" value="1"/>
</dbReference>
<proteinExistence type="inferred from homology"/>
<dbReference type="SUPFAM" id="SSF49464">
    <property type="entry name" value="Carboxypeptidase regulatory domain-like"/>
    <property type="match status" value="1"/>
</dbReference>
<dbReference type="AlphaFoldDB" id="A0A426TYI6"/>
<gene>
    <name evidence="3" type="ORF">EI684_12030</name>
</gene>
<dbReference type="InterPro" id="IPR013783">
    <property type="entry name" value="Ig-like_fold"/>
</dbReference>
<evidence type="ECO:0000313" key="4">
    <source>
        <dbReference type="Proteomes" id="UP000280307"/>
    </source>
</evidence>
<reference evidence="3 4" key="1">
    <citation type="submission" date="2018-12" db="EMBL/GenBank/DDBJ databases">
        <title>Genome Sequence of Candidatus Viridilinea halotolerans isolated from saline sulfide-rich spring.</title>
        <authorList>
            <person name="Grouzdev D.S."/>
            <person name="Burganskaya E.I."/>
            <person name="Krutkina M.S."/>
            <person name="Sukhacheva M.V."/>
            <person name="Gorlenko V.M."/>
        </authorList>
    </citation>
    <scope>NUCLEOTIDE SEQUENCE [LARGE SCALE GENOMIC DNA]</scope>
    <source>
        <strain evidence="3">Chok-6</strain>
    </source>
</reference>
<dbReference type="SUPFAM" id="SSF49452">
    <property type="entry name" value="Starch-binding domain-like"/>
    <property type="match status" value="1"/>
</dbReference>
<accession>A0A426TYI6</accession>
<evidence type="ECO:0000313" key="3">
    <source>
        <dbReference type="EMBL" id="RRR71095.1"/>
    </source>
</evidence>
<dbReference type="InterPro" id="IPR011659">
    <property type="entry name" value="WD40"/>
</dbReference>
<feature type="transmembrane region" description="Helical" evidence="2">
    <location>
        <begin position="41"/>
        <end position="61"/>
    </location>
</feature>
<name>A0A426TYI6_9CHLR</name>
<dbReference type="Pfam" id="PF13620">
    <property type="entry name" value="CarboxypepD_reg"/>
    <property type="match status" value="1"/>
</dbReference>
<protein>
    <recommendedName>
        <fullName evidence="5">Carboxypeptidase regulatory-like domain-containing protein</fullName>
    </recommendedName>
</protein>
<dbReference type="SUPFAM" id="SSF82171">
    <property type="entry name" value="DPP6 N-terminal domain-like"/>
    <property type="match status" value="1"/>
</dbReference>
<dbReference type="InterPro" id="IPR013784">
    <property type="entry name" value="Carb-bd-like_fold"/>
</dbReference>
<keyword evidence="2" id="KW-0812">Transmembrane</keyword>
<dbReference type="PANTHER" id="PTHR36842:SF2">
    <property type="entry name" value="SLR0505 PROTEIN"/>
    <property type="match status" value="1"/>
</dbReference>
<evidence type="ECO:0000256" key="2">
    <source>
        <dbReference type="SAM" id="Phobius"/>
    </source>
</evidence>
<keyword evidence="2" id="KW-0472">Membrane</keyword>
<dbReference type="Pfam" id="PF07676">
    <property type="entry name" value="PD40"/>
    <property type="match status" value="1"/>
</dbReference>
<dbReference type="GO" id="GO:0030246">
    <property type="term" value="F:carbohydrate binding"/>
    <property type="evidence" value="ECO:0007669"/>
    <property type="project" value="InterPro"/>
</dbReference>
<comment type="caution">
    <text evidence="3">The sequence shown here is derived from an EMBL/GenBank/DDBJ whole genome shotgun (WGS) entry which is preliminary data.</text>
</comment>
<keyword evidence="2" id="KW-1133">Transmembrane helix</keyword>
<dbReference type="Gene3D" id="2.60.40.1120">
    <property type="entry name" value="Carboxypeptidase-like, regulatory domain"/>
    <property type="match status" value="1"/>
</dbReference>
<evidence type="ECO:0008006" key="5">
    <source>
        <dbReference type="Google" id="ProtNLM"/>
    </source>
</evidence>
<organism evidence="3 4">
    <name type="scientific">Candidatus Viridilinea halotolerans</name>
    <dbReference type="NCBI Taxonomy" id="2491704"/>
    <lineage>
        <taxon>Bacteria</taxon>
        <taxon>Bacillati</taxon>
        <taxon>Chloroflexota</taxon>
        <taxon>Chloroflexia</taxon>
        <taxon>Chloroflexales</taxon>
        <taxon>Chloroflexineae</taxon>
        <taxon>Oscillochloridaceae</taxon>
        <taxon>Candidatus Viridilinea</taxon>
    </lineage>
</organism>
<dbReference type="Gene3D" id="2.120.10.30">
    <property type="entry name" value="TolB, C-terminal domain"/>
    <property type="match status" value="2"/>
</dbReference>
<dbReference type="InterPro" id="IPR008969">
    <property type="entry name" value="CarboxyPept-like_regulatory"/>
</dbReference>
<comment type="similarity">
    <text evidence="1">Belongs to the TolB family.</text>
</comment>
<dbReference type="PANTHER" id="PTHR36842">
    <property type="entry name" value="PROTEIN TOLB HOMOLOG"/>
    <property type="match status" value="1"/>
</dbReference>
<dbReference type="EMBL" id="RSAS01000473">
    <property type="protein sequence ID" value="RRR71095.1"/>
    <property type="molecule type" value="Genomic_DNA"/>
</dbReference>
<dbReference type="InterPro" id="IPR011042">
    <property type="entry name" value="6-blade_b-propeller_TolB-like"/>
</dbReference>
<sequence>MPPQNPSAAAANCKCGYEPYPKDYIMHAKYQTNSTHHLHRIGLSIVFIVLALLAGTVLLVISSGLSLARNREPTTLVSVASDGTQGVGGTGPLYYGLGISADGRYAAFDSRSRYLVPGDTNGVEDVFVHDLHTGETTRVSVASDGTQGNDISWAADISADGRYVVFHSFADNLVPGVRCGVFVHDRETSETTCVSVASDGTPGNGSSPSISADGRYVVFDSSSELVPGCGGGINNGIFIHDRETRETTCVSVASDGTPGDGLFSPALVSSISADGRYVVFETSASNLVPGDTNNATDIFVHDREQGTTTRIYTAPDDSTRYLLSSTISGNGRYIAYTVDSVFVYDQQTGATTLESVATDGTPARGSASSLSADGRYVAFYSSSSTIVPGYPGGVFVRDRELGETILVSSAPDGTKANGSTWGARISADGASVLFYSNASNLVAGDTNGEADAFVADVAAHRARVTPTPVDQARGSIAGTVTNLDGAGLSGIQVQTYRQFGSIPWSAMAATTTAADGSYRLENLLAGSYRVQFRDPQGRYRPEYYADASTLHTADTLTVEGNQATSAINASLDLAAPPLAQVATTRGSVISDPNDGTVTVAFTRSRRDDTTISTSVGCPAGTQPSGVTLWVGERSYSMSEHPAGSGVYQATLPENEITSGLLIVRWDCNGNAQEQTIGRIVLYDPSGVISDAQTGQPVVGAIVTLHRVSGALPDTSSEQRDCRTITTRQGDSWAGEPAATPGLGLAVNPELAAINGTAEISPTLNPQRTNDEGRYGWDVAEGCWYITVEAEGYETTYSPVVGVPDPVTDLDLRVTPSDRRVYLPLVRR</sequence>
<evidence type="ECO:0000256" key="1">
    <source>
        <dbReference type="ARBA" id="ARBA00009820"/>
    </source>
</evidence>